<dbReference type="AlphaFoldDB" id="A0A7M6DPU2"/>
<dbReference type="Pfam" id="PF00076">
    <property type="entry name" value="RRM_1"/>
    <property type="match status" value="1"/>
</dbReference>
<dbReference type="InterPro" id="IPR000504">
    <property type="entry name" value="RRM_dom"/>
</dbReference>
<dbReference type="InterPro" id="IPR035979">
    <property type="entry name" value="RBD_domain_sf"/>
</dbReference>
<proteinExistence type="predicted"/>
<sequence>MATSTQHHLEPLDPFWPPFDPTLRNQPHLHKPRQPPQTTDCGTCTIQSSFARMSISNSQNRNSAPTVIPPSYYVPVYIPSDYQSSSFYSTPSSSPPLHPPTLPTIPPPKYLNTPPVSPPRINYSKKPLSSKTDDSEPVILTRSHVNPDTVSESYTLATLFRNKIFVGSLNQTITAGDLVDFFQKFGVVTEAKVVMDDKGSSRGYGFVSFADSKSVKKILSAGSIFICGQRVAVASAIRKKHPEDI</sequence>
<evidence type="ECO:0000256" key="2">
    <source>
        <dbReference type="PROSITE-ProRule" id="PRU00176"/>
    </source>
</evidence>
<dbReference type="GO" id="GO:0003723">
    <property type="term" value="F:RNA binding"/>
    <property type="evidence" value="ECO:0007669"/>
    <property type="project" value="UniProtKB-UniRule"/>
</dbReference>
<feature type="domain" description="RRM" evidence="4">
    <location>
        <begin position="162"/>
        <end position="238"/>
    </location>
</feature>
<dbReference type="PANTHER" id="PTHR11176">
    <property type="entry name" value="BOULE-RELATED"/>
    <property type="match status" value="1"/>
</dbReference>
<accession>A0A7M6DPU2</accession>
<feature type="compositionally biased region" description="Pro residues" evidence="3">
    <location>
        <begin position="93"/>
        <end position="109"/>
    </location>
</feature>
<evidence type="ECO:0000256" key="3">
    <source>
        <dbReference type="SAM" id="MobiDB-lite"/>
    </source>
</evidence>
<protein>
    <recommendedName>
        <fullName evidence="4">RRM domain-containing protein</fullName>
    </recommendedName>
</protein>
<dbReference type="InterPro" id="IPR012677">
    <property type="entry name" value="Nucleotide-bd_a/b_plait_sf"/>
</dbReference>
<dbReference type="PANTHER" id="PTHR11176:SF57">
    <property type="entry name" value="PROTEIN BOULE"/>
    <property type="match status" value="1"/>
</dbReference>
<dbReference type="OrthoDB" id="762982at2759"/>
<keyword evidence="1 2" id="KW-0694">RNA-binding</keyword>
<name>A0A7M6DPU2_9CNID</name>
<organism evidence="5 6">
    <name type="scientific">Clytia hemisphaerica</name>
    <dbReference type="NCBI Taxonomy" id="252671"/>
    <lineage>
        <taxon>Eukaryota</taxon>
        <taxon>Metazoa</taxon>
        <taxon>Cnidaria</taxon>
        <taxon>Hydrozoa</taxon>
        <taxon>Hydroidolina</taxon>
        <taxon>Leptothecata</taxon>
        <taxon>Obeliida</taxon>
        <taxon>Clytiidae</taxon>
        <taxon>Clytia</taxon>
    </lineage>
</organism>
<dbReference type="PROSITE" id="PS50102">
    <property type="entry name" value="RRM"/>
    <property type="match status" value="1"/>
</dbReference>
<dbReference type="SUPFAM" id="SSF54928">
    <property type="entry name" value="RNA-binding domain, RBD"/>
    <property type="match status" value="1"/>
</dbReference>
<evidence type="ECO:0000313" key="6">
    <source>
        <dbReference type="Proteomes" id="UP000594262"/>
    </source>
</evidence>
<feature type="region of interest" description="Disordered" evidence="3">
    <location>
        <begin position="88"/>
        <end position="135"/>
    </location>
</feature>
<keyword evidence="6" id="KW-1185">Reference proteome</keyword>
<dbReference type="Gene3D" id="3.30.70.330">
    <property type="match status" value="1"/>
</dbReference>
<reference evidence="5" key="1">
    <citation type="submission" date="2021-01" db="UniProtKB">
        <authorList>
            <consortium name="EnsemblMetazoa"/>
        </authorList>
    </citation>
    <scope>IDENTIFICATION</scope>
</reference>
<dbReference type="EnsemblMetazoa" id="CLYHEMT021041.1">
    <property type="protein sequence ID" value="CLYHEMP021041.1"/>
    <property type="gene ID" value="CLYHEMG021041"/>
</dbReference>
<evidence type="ECO:0000256" key="1">
    <source>
        <dbReference type="ARBA" id="ARBA00022884"/>
    </source>
</evidence>
<dbReference type="Proteomes" id="UP000594262">
    <property type="component" value="Unplaced"/>
</dbReference>
<dbReference type="GeneID" id="136802444"/>
<dbReference type="RefSeq" id="XP_066915276.1">
    <property type="nucleotide sequence ID" value="XM_067059175.1"/>
</dbReference>
<dbReference type="SMART" id="SM00360">
    <property type="entry name" value="RRM"/>
    <property type="match status" value="1"/>
</dbReference>
<evidence type="ECO:0000259" key="4">
    <source>
        <dbReference type="PROSITE" id="PS50102"/>
    </source>
</evidence>
<evidence type="ECO:0000313" key="5">
    <source>
        <dbReference type="EnsemblMetazoa" id="CLYHEMP021041.1"/>
    </source>
</evidence>